<evidence type="ECO:0000313" key="3">
    <source>
        <dbReference type="EnsemblMetazoa" id="HelroP168389"/>
    </source>
</evidence>
<protein>
    <submittedName>
        <fullName evidence="2 3">Uncharacterized protein</fullName>
    </submittedName>
</protein>
<dbReference type="HOGENOM" id="CLU_590906_0_0_1"/>
<accession>T1F0J0</accession>
<dbReference type="Proteomes" id="UP000015101">
    <property type="component" value="Unassembled WGS sequence"/>
</dbReference>
<reference evidence="2 4" key="2">
    <citation type="journal article" date="2013" name="Nature">
        <title>Insights into bilaterian evolution from three spiralian genomes.</title>
        <authorList>
            <person name="Simakov O."/>
            <person name="Marletaz F."/>
            <person name="Cho S.J."/>
            <person name="Edsinger-Gonzales E."/>
            <person name="Havlak P."/>
            <person name="Hellsten U."/>
            <person name="Kuo D.H."/>
            <person name="Larsson T."/>
            <person name="Lv J."/>
            <person name="Arendt D."/>
            <person name="Savage R."/>
            <person name="Osoegawa K."/>
            <person name="de Jong P."/>
            <person name="Grimwood J."/>
            <person name="Chapman J.A."/>
            <person name="Shapiro H."/>
            <person name="Aerts A."/>
            <person name="Otillar R.P."/>
            <person name="Terry A.Y."/>
            <person name="Boore J.L."/>
            <person name="Grigoriev I.V."/>
            <person name="Lindberg D.R."/>
            <person name="Seaver E.C."/>
            <person name="Weisblat D.A."/>
            <person name="Putnam N.H."/>
            <person name="Rokhsar D.S."/>
        </authorList>
    </citation>
    <scope>NUCLEOTIDE SEQUENCE</scope>
</reference>
<dbReference type="InParanoid" id="T1F0J0"/>
<evidence type="ECO:0000313" key="2">
    <source>
        <dbReference type="EMBL" id="ESO09406.1"/>
    </source>
</evidence>
<reference evidence="3" key="3">
    <citation type="submission" date="2015-06" db="UniProtKB">
        <authorList>
            <consortium name="EnsemblMetazoa"/>
        </authorList>
    </citation>
    <scope>IDENTIFICATION</scope>
</reference>
<dbReference type="CTD" id="20202340"/>
<reference evidence="4" key="1">
    <citation type="submission" date="2012-12" db="EMBL/GenBank/DDBJ databases">
        <authorList>
            <person name="Hellsten U."/>
            <person name="Grimwood J."/>
            <person name="Chapman J.A."/>
            <person name="Shapiro H."/>
            <person name="Aerts A."/>
            <person name="Otillar R.P."/>
            <person name="Terry A.Y."/>
            <person name="Boore J.L."/>
            <person name="Simakov O."/>
            <person name="Marletaz F."/>
            <person name="Cho S.-J."/>
            <person name="Edsinger-Gonzales E."/>
            <person name="Havlak P."/>
            <person name="Kuo D.-H."/>
            <person name="Larsson T."/>
            <person name="Lv J."/>
            <person name="Arendt D."/>
            <person name="Savage R."/>
            <person name="Osoegawa K."/>
            <person name="de Jong P."/>
            <person name="Lindberg D.R."/>
            <person name="Seaver E.C."/>
            <person name="Weisblat D.A."/>
            <person name="Putnam N.H."/>
            <person name="Grigoriev I.V."/>
            <person name="Rokhsar D.S."/>
        </authorList>
    </citation>
    <scope>NUCLEOTIDE SEQUENCE</scope>
</reference>
<gene>
    <name evidence="3" type="primary">20202340</name>
    <name evidence="2" type="ORF">HELRODRAFT_168389</name>
</gene>
<dbReference type="KEGG" id="hro:HELRODRAFT_168389"/>
<feature type="compositionally biased region" description="Basic residues" evidence="1">
    <location>
        <begin position="139"/>
        <end position="151"/>
    </location>
</feature>
<organism evidence="3 4">
    <name type="scientific">Helobdella robusta</name>
    <name type="common">Californian leech</name>
    <dbReference type="NCBI Taxonomy" id="6412"/>
    <lineage>
        <taxon>Eukaryota</taxon>
        <taxon>Metazoa</taxon>
        <taxon>Spiralia</taxon>
        <taxon>Lophotrochozoa</taxon>
        <taxon>Annelida</taxon>
        <taxon>Clitellata</taxon>
        <taxon>Hirudinea</taxon>
        <taxon>Rhynchobdellida</taxon>
        <taxon>Glossiphoniidae</taxon>
        <taxon>Helobdella</taxon>
    </lineage>
</organism>
<dbReference type="GeneID" id="20202340"/>
<dbReference type="EnsemblMetazoa" id="HelroT168389">
    <property type="protein sequence ID" value="HelroP168389"/>
    <property type="gene ID" value="HelroG168389"/>
</dbReference>
<keyword evidence="4" id="KW-1185">Reference proteome</keyword>
<proteinExistence type="predicted"/>
<feature type="compositionally biased region" description="Polar residues" evidence="1">
    <location>
        <begin position="329"/>
        <end position="357"/>
    </location>
</feature>
<name>T1F0J0_HELRO</name>
<evidence type="ECO:0000256" key="1">
    <source>
        <dbReference type="SAM" id="MobiDB-lite"/>
    </source>
</evidence>
<dbReference type="AlphaFoldDB" id="T1F0J0"/>
<sequence length="463" mass="53194">MARVCQGSVSLLHSYSEIDLNCFAFQEIEKERKTDDRSDDVDDDVNNSDDNIDDDNYYDYNDVDHDGAGGDSNDPDDDFVFMKVPLSDRTCNSKRKHVVKVSYNQLLQVFVLQPSQLQQEQQEVRQKNFFKRQNEQRYRRQNQHLKKHRHQKDYSSSSYNMKRDSKKSNSTSNYLPLPNNLRGINIITNSKNNMKRVQADKNHENIMPVNDVNEPGSYEGDDEFISKNYKHRVNDLLVKHEALFIGVFTQAHQLPLHHPQEETTATSISANHLDKRNSKRKNNDDDDNDEENNYEDVVDEGESEDDDENDEDAHIGKAGDAPINHRSNDLTGHFTTYTDYNNDDNPGTSHSNKTSFKNIRHAYRPRNTAIAIISMAQMNQFFSSSIQRCFKGEGSTGPDHYVHPNACFNTMKHANTRSGQNINTHFKQTSAQSDSTTTAQSSSELYHNWMKINNSLTDCGENC</sequence>
<feature type="region of interest" description="Disordered" evidence="1">
    <location>
        <begin position="33"/>
        <end position="76"/>
    </location>
</feature>
<feature type="region of interest" description="Disordered" evidence="1">
    <location>
        <begin position="130"/>
        <end position="177"/>
    </location>
</feature>
<dbReference type="RefSeq" id="XP_009012499.1">
    <property type="nucleotide sequence ID" value="XM_009014251.1"/>
</dbReference>
<dbReference type="EMBL" id="AMQM01002957">
    <property type="status" value="NOT_ANNOTATED_CDS"/>
    <property type="molecule type" value="Genomic_DNA"/>
</dbReference>
<feature type="compositionally biased region" description="Acidic residues" evidence="1">
    <location>
        <begin position="284"/>
        <end position="311"/>
    </location>
</feature>
<feature type="region of interest" description="Disordered" evidence="1">
    <location>
        <begin position="259"/>
        <end position="360"/>
    </location>
</feature>
<evidence type="ECO:0000313" key="4">
    <source>
        <dbReference type="Proteomes" id="UP000015101"/>
    </source>
</evidence>
<feature type="compositionally biased region" description="Acidic residues" evidence="1">
    <location>
        <begin position="37"/>
        <end position="57"/>
    </location>
</feature>
<dbReference type="EMBL" id="KB095959">
    <property type="protein sequence ID" value="ESO09406.1"/>
    <property type="molecule type" value="Genomic_DNA"/>
</dbReference>